<dbReference type="PANTHER" id="PTHR47926:SF347">
    <property type="entry name" value="PENTATRICOPEPTIDE REPEAT-CONTAINING PROTEIN"/>
    <property type="match status" value="1"/>
</dbReference>
<feature type="signal peptide" evidence="2">
    <location>
        <begin position="1"/>
        <end position="19"/>
    </location>
</feature>
<dbReference type="PANTHER" id="PTHR47926">
    <property type="entry name" value="PENTATRICOPEPTIDE REPEAT-CONTAINING PROTEIN"/>
    <property type="match status" value="1"/>
</dbReference>
<keyword evidence="1" id="KW-0677">Repeat</keyword>
<reference evidence="3" key="2">
    <citation type="submission" date="2021-01" db="UniProtKB">
        <authorList>
            <consortium name="EnsemblPlants"/>
        </authorList>
    </citation>
    <scope>IDENTIFICATION</scope>
</reference>
<dbReference type="InterPro" id="IPR011990">
    <property type="entry name" value="TPR-like_helical_dom_sf"/>
</dbReference>
<evidence type="ECO:0000256" key="1">
    <source>
        <dbReference type="ARBA" id="ARBA00022737"/>
    </source>
</evidence>
<dbReference type="AlphaFoldDB" id="A0A7N2MT74"/>
<sequence>MACASIGTLLFSRVVHVFAIKFCFDGEVMVNNTLMDMYSKSVDMDAATRVFEKMGKRSVVSWTSMMAGFIQEGLSDRAKDYLVKWKGNVLT</sequence>
<name>A0A7N2MT74_QUELO</name>
<dbReference type="EnsemblPlants" id="QL10p049351:mrna">
    <property type="protein sequence ID" value="QL10p049351:mrna:CDS:1"/>
    <property type="gene ID" value="QL10p049351"/>
</dbReference>
<dbReference type="EMBL" id="LRBV02000010">
    <property type="status" value="NOT_ANNOTATED_CDS"/>
    <property type="molecule type" value="Genomic_DNA"/>
</dbReference>
<dbReference type="InterPro" id="IPR002885">
    <property type="entry name" value="PPR_rpt"/>
</dbReference>
<feature type="chain" id="PRO_5029907347" description="Pentatricopeptide repeat-containing protein" evidence="2">
    <location>
        <begin position="20"/>
        <end position="91"/>
    </location>
</feature>
<dbReference type="Proteomes" id="UP000594261">
    <property type="component" value="Chromosome 10"/>
</dbReference>
<dbReference type="OMA" id="MRPNRIS"/>
<dbReference type="InParanoid" id="A0A7N2MT74"/>
<keyword evidence="4" id="KW-1185">Reference proteome</keyword>
<evidence type="ECO:0000313" key="3">
    <source>
        <dbReference type="EnsemblPlants" id="QL10p049351:mrna:CDS:1"/>
    </source>
</evidence>
<organism evidence="3 4">
    <name type="scientific">Quercus lobata</name>
    <name type="common">Valley oak</name>
    <dbReference type="NCBI Taxonomy" id="97700"/>
    <lineage>
        <taxon>Eukaryota</taxon>
        <taxon>Viridiplantae</taxon>
        <taxon>Streptophyta</taxon>
        <taxon>Embryophyta</taxon>
        <taxon>Tracheophyta</taxon>
        <taxon>Spermatophyta</taxon>
        <taxon>Magnoliopsida</taxon>
        <taxon>eudicotyledons</taxon>
        <taxon>Gunneridae</taxon>
        <taxon>Pentapetalae</taxon>
        <taxon>rosids</taxon>
        <taxon>fabids</taxon>
        <taxon>Fagales</taxon>
        <taxon>Fagaceae</taxon>
        <taxon>Quercus</taxon>
    </lineage>
</organism>
<evidence type="ECO:0000313" key="4">
    <source>
        <dbReference type="Proteomes" id="UP000594261"/>
    </source>
</evidence>
<dbReference type="GO" id="GO:0009451">
    <property type="term" value="P:RNA modification"/>
    <property type="evidence" value="ECO:0007669"/>
    <property type="project" value="InterPro"/>
</dbReference>
<evidence type="ECO:0008006" key="5">
    <source>
        <dbReference type="Google" id="ProtNLM"/>
    </source>
</evidence>
<dbReference type="Pfam" id="PF01535">
    <property type="entry name" value="PPR"/>
    <property type="match status" value="2"/>
</dbReference>
<proteinExistence type="predicted"/>
<dbReference type="Gramene" id="QL10p049351:mrna">
    <property type="protein sequence ID" value="QL10p049351:mrna:CDS:1"/>
    <property type="gene ID" value="QL10p049351"/>
</dbReference>
<reference evidence="3 4" key="1">
    <citation type="journal article" date="2016" name="G3 (Bethesda)">
        <title>First Draft Assembly and Annotation of the Genome of a California Endemic Oak Quercus lobata Nee (Fagaceae).</title>
        <authorList>
            <person name="Sork V.L."/>
            <person name="Fitz-Gibbon S.T."/>
            <person name="Puiu D."/>
            <person name="Crepeau M."/>
            <person name="Gugger P.F."/>
            <person name="Sherman R."/>
            <person name="Stevens K."/>
            <person name="Langley C.H."/>
            <person name="Pellegrini M."/>
            <person name="Salzberg S.L."/>
        </authorList>
    </citation>
    <scope>NUCLEOTIDE SEQUENCE [LARGE SCALE GENOMIC DNA]</scope>
    <source>
        <strain evidence="3 4">cv. SW786</strain>
    </source>
</reference>
<dbReference type="GO" id="GO:0003723">
    <property type="term" value="F:RNA binding"/>
    <property type="evidence" value="ECO:0007669"/>
    <property type="project" value="InterPro"/>
</dbReference>
<dbReference type="InterPro" id="IPR046960">
    <property type="entry name" value="PPR_At4g14850-like_plant"/>
</dbReference>
<keyword evidence="2" id="KW-0732">Signal</keyword>
<accession>A0A7N2MT74</accession>
<protein>
    <recommendedName>
        <fullName evidence="5">Pentatricopeptide repeat-containing protein</fullName>
    </recommendedName>
</protein>
<evidence type="ECO:0000256" key="2">
    <source>
        <dbReference type="SAM" id="SignalP"/>
    </source>
</evidence>
<dbReference type="Gene3D" id="1.25.40.10">
    <property type="entry name" value="Tetratricopeptide repeat domain"/>
    <property type="match status" value="1"/>
</dbReference>